<sequence>MYFPAHVEVYADGLLSMPSKVKWFNAVSTIHGTLSGLTELTLVRSTLNLMATSKTQVGAFCIFTFYSISKA</sequence>
<dbReference type="Proteomes" id="UP000828390">
    <property type="component" value="Unassembled WGS sequence"/>
</dbReference>
<name>A0A9D4JN22_DREPO</name>
<evidence type="ECO:0000313" key="2">
    <source>
        <dbReference type="Proteomes" id="UP000828390"/>
    </source>
</evidence>
<reference evidence="1" key="1">
    <citation type="journal article" date="2019" name="bioRxiv">
        <title>The Genome of the Zebra Mussel, Dreissena polymorpha: A Resource for Invasive Species Research.</title>
        <authorList>
            <person name="McCartney M.A."/>
            <person name="Auch B."/>
            <person name="Kono T."/>
            <person name="Mallez S."/>
            <person name="Zhang Y."/>
            <person name="Obille A."/>
            <person name="Becker A."/>
            <person name="Abrahante J.E."/>
            <person name="Garbe J."/>
            <person name="Badalamenti J.P."/>
            <person name="Herman A."/>
            <person name="Mangelson H."/>
            <person name="Liachko I."/>
            <person name="Sullivan S."/>
            <person name="Sone E.D."/>
            <person name="Koren S."/>
            <person name="Silverstein K.A.T."/>
            <person name="Beckman K.B."/>
            <person name="Gohl D.M."/>
        </authorList>
    </citation>
    <scope>NUCLEOTIDE SEQUENCE</scope>
    <source>
        <strain evidence="1">Duluth1</strain>
        <tissue evidence="1">Whole animal</tissue>
    </source>
</reference>
<evidence type="ECO:0000313" key="1">
    <source>
        <dbReference type="EMBL" id="KAH3816424.1"/>
    </source>
</evidence>
<dbReference type="EMBL" id="JAIWYP010000005">
    <property type="protein sequence ID" value="KAH3816424.1"/>
    <property type="molecule type" value="Genomic_DNA"/>
</dbReference>
<organism evidence="1 2">
    <name type="scientific">Dreissena polymorpha</name>
    <name type="common">Zebra mussel</name>
    <name type="synonym">Mytilus polymorpha</name>
    <dbReference type="NCBI Taxonomy" id="45954"/>
    <lineage>
        <taxon>Eukaryota</taxon>
        <taxon>Metazoa</taxon>
        <taxon>Spiralia</taxon>
        <taxon>Lophotrochozoa</taxon>
        <taxon>Mollusca</taxon>
        <taxon>Bivalvia</taxon>
        <taxon>Autobranchia</taxon>
        <taxon>Heteroconchia</taxon>
        <taxon>Euheterodonta</taxon>
        <taxon>Imparidentia</taxon>
        <taxon>Neoheterodontei</taxon>
        <taxon>Myida</taxon>
        <taxon>Dreissenoidea</taxon>
        <taxon>Dreissenidae</taxon>
        <taxon>Dreissena</taxon>
    </lineage>
</organism>
<comment type="caution">
    <text evidence="1">The sequence shown here is derived from an EMBL/GenBank/DDBJ whole genome shotgun (WGS) entry which is preliminary data.</text>
</comment>
<reference evidence="1" key="2">
    <citation type="submission" date="2020-11" db="EMBL/GenBank/DDBJ databases">
        <authorList>
            <person name="McCartney M.A."/>
            <person name="Auch B."/>
            <person name="Kono T."/>
            <person name="Mallez S."/>
            <person name="Becker A."/>
            <person name="Gohl D.M."/>
            <person name="Silverstein K.A.T."/>
            <person name="Koren S."/>
            <person name="Bechman K.B."/>
            <person name="Herman A."/>
            <person name="Abrahante J.E."/>
            <person name="Garbe J."/>
        </authorList>
    </citation>
    <scope>NUCLEOTIDE SEQUENCE</scope>
    <source>
        <strain evidence="1">Duluth1</strain>
        <tissue evidence="1">Whole animal</tissue>
    </source>
</reference>
<dbReference type="AlphaFoldDB" id="A0A9D4JN22"/>
<proteinExistence type="predicted"/>
<keyword evidence="2" id="KW-1185">Reference proteome</keyword>
<accession>A0A9D4JN22</accession>
<gene>
    <name evidence="1" type="ORF">DPMN_117940</name>
</gene>
<protein>
    <submittedName>
        <fullName evidence="1">Uncharacterized protein</fullName>
    </submittedName>
</protein>